<evidence type="ECO:0000256" key="2">
    <source>
        <dbReference type="ARBA" id="ARBA00005019"/>
    </source>
</evidence>
<evidence type="ECO:0000256" key="10">
    <source>
        <dbReference type="ARBA" id="ARBA00048721"/>
    </source>
</evidence>
<feature type="domain" description="Cytidyltransferase-like" evidence="12">
    <location>
        <begin position="5"/>
        <end position="175"/>
    </location>
</feature>
<evidence type="ECO:0000256" key="1">
    <source>
        <dbReference type="ARBA" id="ARBA00002324"/>
    </source>
</evidence>
<keyword evidence="6 11" id="KW-0548">Nucleotidyltransferase</keyword>
<accession>A0ABT7PRY8</accession>
<evidence type="ECO:0000256" key="6">
    <source>
        <dbReference type="ARBA" id="ARBA00022695"/>
    </source>
</evidence>
<organism evidence="13 14">
    <name type="scientific">Roseiconus lacunae</name>
    <dbReference type="NCBI Taxonomy" id="2605694"/>
    <lineage>
        <taxon>Bacteria</taxon>
        <taxon>Pseudomonadati</taxon>
        <taxon>Planctomycetota</taxon>
        <taxon>Planctomycetia</taxon>
        <taxon>Pirellulales</taxon>
        <taxon>Pirellulaceae</taxon>
        <taxon>Roseiconus</taxon>
    </lineage>
</organism>
<evidence type="ECO:0000256" key="9">
    <source>
        <dbReference type="ARBA" id="ARBA00023027"/>
    </source>
</evidence>
<evidence type="ECO:0000313" key="14">
    <source>
        <dbReference type="Proteomes" id="UP001239462"/>
    </source>
</evidence>
<evidence type="ECO:0000256" key="8">
    <source>
        <dbReference type="ARBA" id="ARBA00022840"/>
    </source>
</evidence>
<comment type="caution">
    <text evidence="13">The sequence shown here is derived from an EMBL/GenBank/DDBJ whole genome shotgun (WGS) entry which is preliminary data.</text>
</comment>
<dbReference type="CDD" id="cd02165">
    <property type="entry name" value="NMNAT"/>
    <property type="match status" value="1"/>
</dbReference>
<dbReference type="HAMAP" id="MF_00244">
    <property type="entry name" value="NaMN_adenylyltr"/>
    <property type="match status" value="1"/>
</dbReference>
<dbReference type="InterPro" id="IPR005248">
    <property type="entry name" value="NadD/NMNAT"/>
</dbReference>
<keyword evidence="14" id="KW-1185">Reference proteome</keyword>
<dbReference type="GO" id="GO:0016779">
    <property type="term" value="F:nucleotidyltransferase activity"/>
    <property type="evidence" value="ECO:0007669"/>
    <property type="project" value="UniProtKB-KW"/>
</dbReference>
<comment type="function">
    <text evidence="1 11">Catalyzes the reversible adenylation of nicotinate mononucleotide (NaMN) to nicotinic acid adenine dinucleotide (NaAD).</text>
</comment>
<evidence type="ECO:0000256" key="7">
    <source>
        <dbReference type="ARBA" id="ARBA00022741"/>
    </source>
</evidence>
<proteinExistence type="inferred from homology"/>
<keyword evidence="4 11" id="KW-0662">Pyridine nucleotide biosynthesis</keyword>
<keyword evidence="7 11" id="KW-0547">Nucleotide-binding</keyword>
<dbReference type="Pfam" id="PF01467">
    <property type="entry name" value="CTP_transf_like"/>
    <property type="match status" value="1"/>
</dbReference>
<dbReference type="SUPFAM" id="SSF52374">
    <property type="entry name" value="Nucleotidylyl transferase"/>
    <property type="match status" value="1"/>
</dbReference>
<dbReference type="EMBL" id="JASZZN010000031">
    <property type="protein sequence ID" value="MDM4019106.1"/>
    <property type="molecule type" value="Genomic_DNA"/>
</dbReference>
<evidence type="ECO:0000256" key="11">
    <source>
        <dbReference type="HAMAP-Rule" id="MF_00244"/>
    </source>
</evidence>
<keyword evidence="9 11" id="KW-0520">NAD</keyword>
<dbReference type="InterPro" id="IPR004821">
    <property type="entry name" value="Cyt_trans-like"/>
</dbReference>
<name>A0ABT7PRY8_9BACT</name>
<evidence type="ECO:0000259" key="12">
    <source>
        <dbReference type="Pfam" id="PF01467"/>
    </source>
</evidence>
<dbReference type="NCBIfam" id="NF000840">
    <property type="entry name" value="PRK00071.1-3"/>
    <property type="match status" value="1"/>
</dbReference>
<reference evidence="13 14" key="1">
    <citation type="submission" date="2023-06" db="EMBL/GenBank/DDBJ databases">
        <title>Roseiconus lacunae JC819 isolated from Gulf of Mannar region, Tamil Nadu.</title>
        <authorList>
            <person name="Pk S."/>
            <person name="Ch S."/>
            <person name="Ch V.R."/>
        </authorList>
    </citation>
    <scope>NUCLEOTIDE SEQUENCE [LARGE SCALE GENOMIC DNA]</scope>
    <source>
        <strain evidence="13 14">JC819</strain>
    </source>
</reference>
<gene>
    <name evidence="11 13" type="primary">nadD</name>
    <name evidence="13" type="ORF">QTN89_26870</name>
</gene>
<keyword evidence="8 11" id="KW-0067">ATP-binding</keyword>
<dbReference type="Gene3D" id="3.40.50.620">
    <property type="entry name" value="HUPs"/>
    <property type="match status" value="1"/>
</dbReference>
<evidence type="ECO:0000256" key="3">
    <source>
        <dbReference type="ARBA" id="ARBA00009014"/>
    </source>
</evidence>
<dbReference type="Proteomes" id="UP001239462">
    <property type="component" value="Unassembled WGS sequence"/>
</dbReference>
<dbReference type="NCBIfam" id="TIGR00482">
    <property type="entry name" value="nicotinate (nicotinamide) nucleotide adenylyltransferase"/>
    <property type="match status" value="1"/>
</dbReference>
<comment type="pathway">
    <text evidence="2 11">Cofactor biosynthesis; NAD(+) biosynthesis; deamido-NAD(+) from nicotinate D-ribonucleotide: step 1/1.</text>
</comment>
<evidence type="ECO:0000313" key="13">
    <source>
        <dbReference type="EMBL" id="MDM4019106.1"/>
    </source>
</evidence>
<dbReference type="RefSeq" id="WP_289167161.1">
    <property type="nucleotide sequence ID" value="NZ_JASZZN010000031.1"/>
</dbReference>
<evidence type="ECO:0000256" key="5">
    <source>
        <dbReference type="ARBA" id="ARBA00022679"/>
    </source>
</evidence>
<dbReference type="PANTHER" id="PTHR39321">
    <property type="entry name" value="NICOTINATE-NUCLEOTIDE ADENYLYLTRANSFERASE-RELATED"/>
    <property type="match status" value="1"/>
</dbReference>
<dbReference type="PANTHER" id="PTHR39321:SF3">
    <property type="entry name" value="PHOSPHOPANTETHEINE ADENYLYLTRANSFERASE"/>
    <property type="match status" value="1"/>
</dbReference>
<dbReference type="InterPro" id="IPR014729">
    <property type="entry name" value="Rossmann-like_a/b/a_fold"/>
</dbReference>
<dbReference type="NCBIfam" id="TIGR00125">
    <property type="entry name" value="cyt_tran_rel"/>
    <property type="match status" value="1"/>
</dbReference>
<evidence type="ECO:0000256" key="4">
    <source>
        <dbReference type="ARBA" id="ARBA00022642"/>
    </source>
</evidence>
<comment type="similarity">
    <text evidence="3 11">Belongs to the NadD family.</text>
</comment>
<sequence length="202" mass="22394">MRLGIFGGSFDPVHVGHLWIAEAAWESLSLDRLHWIPTAAQPLKPGGASATPEQRAEMLRLAIGGREGFVVDDREIRRQGVSYTVETIAEMGTEFSDATLFLIIGSDSLASMQRWHEPARLLESVQLSVVQRGGEAEIDFDVLGGLVSTERIEQFKANVIKMPAIEVSSSDIRDRVCQGRSIRYRVPHAVEVYLKANKLYSS</sequence>
<keyword evidence="5 11" id="KW-0808">Transferase</keyword>
<comment type="catalytic activity">
    <reaction evidence="10 11">
        <text>nicotinate beta-D-ribonucleotide + ATP + H(+) = deamido-NAD(+) + diphosphate</text>
        <dbReference type="Rhea" id="RHEA:22860"/>
        <dbReference type="ChEBI" id="CHEBI:15378"/>
        <dbReference type="ChEBI" id="CHEBI:30616"/>
        <dbReference type="ChEBI" id="CHEBI:33019"/>
        <dbReference type="ChEBI" id="CHEBI:57502"/>
        <dbReference type="ChEBI" id="CHEBI:58437"/>
        <dbReference type="EC" id="2.7.7.18"/>
    </reaction>
</comment>
<protein>
    <recommendedName>
        <fullName evidence="11">Probable nicotinate-nucleotide adenylyltransferase</fullName>
        <ecNumber evidence="11">2.7.7.18</ecNumber>
    </recommendedName>
    <alternativeName>
        <fullName evidence="11">Deamido-NAD(+) diphosphorylase</fullName>
    </alternativeName>
    <alternativeName>
        <fullName evidence="11">Deamido-NAD(+) pyrophosphorylase</fullName>
    </alternativeName>
    <alternativeName>
        <fullName evidence="11">Nicotinate mononucleotide adenylyltransferase</fullName>
        <shortName evidence="11">NaMN adenylyltransferase</shortName>
    </alternativeName>
</protein>
<dbReference type="EC" id="2.7.7.18" evidence="11"/>